<accession>A0A815BGB9</accession>
<evidence type="ECO:0000313" key="1">
    <source>
        <dbReference type="EMBL" id="CAF1269960.1"/>
    </source>
</evidence>
<gene>
    <name evidence="2" type="ORF">OTI717_LOCUS26241</name>
    <name evidence="1" type="ORF">RFH988_LOCUS28135</name>
</gene>
<dbReference type="AlphaFoldDB" id="A0A815BGB9"/>
<protein>
    <submittedName>
        <fullName evidence="1">Uncharacterized protein</fullName>
    </submittedName>
</protein>
<dbReference type="Proteomes" id="UP000663823">
    <property type="component" value="Unassembled WGS sequence"/>
</dbReference>
<proteinExistence type="predicted"/>
<name>A0A815BGB9_9BILA</name>
<sequence>QTNRQLTRILKEHGEIQINPTKQQQQKQKSLQHRQQLQHLRRSDKIASKNLPIISYYESDTNSDTFSDNDMSLVNNQNESKNNSAVYRHMTETNYQIDWQNMKLLYKDKHPYKLLVKETLAILEHAPTLNLTTQSTPLIVFPDGHTNRRKERDKI</sequence>
<dbReference type="EMBL" id="CAJOAX010005446">
    <property type="protein sequence ID" value="CAF3948262.1"/>
    <property type="molecule type" value="Genomic_DNA"/>
</dbReference>
<evidence type="ECO:0000313" key="3">
    <source>
        <dbReference type="Proteomes" id="UP000663882"/>
    </source>
</evidence>
<dbReference type="EMBL" id="CAJNOO010002457">
    <property type="protein sequence ID" value="CAF1269960.1"/>
    <property type="molecule type" value="Genomic_DNA"/>
</dbReference>
<dbReference type="Proteomes" id="UP000663882">
    <property type="component" value="Unassembled WGS sequence"/>
</dbReference>
<organism evidence="1 3">
    <name type="scientific">Rotaria sordida</name>
    <dbReference type="NCBI Taxonomy" id="392033"/>
    <lineage>
        <taxon>Eukaryota</taxon>
        <taxon>Metazoa</taxon>
        <taxon>Spiralia</taxon>
        <taxon>Gnathifera</taxon>
        <taxon>Rotifera</taxon>
        <taxon>Eurotatoria</taxon>
        <taxon>Bdelloidea</taxon>
        <taxon>Philodinida</taxon>
        <taxon>Philodinidae</taxon>
        <taxon>Rotaria</taxon>
    </lineage>
</organism>
<comment type="caution">
    <text evidence="1">The sequence shown here is derived from an EMBL/GenBank/DDBJ whole genome shotgun (WGS) entry which is preliminary data.</text>
</comment>
<reference evidence="1" key="1">
    <citation type="submission" date="2021-02" db="EMBL/GenBank/DDBJ databases">
        <authorList>
            <person name="Nowell W R."/>
        </authorList>
    </citation>
    <scope>NUCLEOTIDE SEQUENCE</scope>
</reference>
<feature type="non-terminal residue" evidence="1">
    <location>
        <position position="1"/>
    </location>
</feature>
<evidence type="ECO:0000313" key="2">
    <source>
        <dbReference type="EMBL" id="CAF3948262.1"/>
    </source>
</evidence>
<dbReference type="OrthoDB" id="10057701at2759"/>